<sequence>METTKPAGPIVGVAPPVAAPQAGAVTEGSLGRASGGVGALGVFFGWVASMAGLFAAALGIISVDVSPEAVGIALGITGYALGARGPGAFTVVVSTVMLLIVLVAGMGELPGLVGPTDPLASP</sequence>
<keyword evidence="3" id="KW-1185">Reference proteome</keyword>
<evidence type="ECO:0000256" key="1">
    <source>
        <dbReference type="SAM" id="Phobius"/>
    </source>
</evidence>
<evidence type="ECO:0000313" key="2">
    <source>
        <dbReference type="EMBL" id="QIN78412.1"/>
    </source>
</evidence>
<proteinExistence type="predicted"/>
<dbReference type="RefSeq" id="WP_166396086.1">
    <property type="nucleotide sequence ID" value="NZ_CP045121.1"/>
</dbReference>
<dbReference type="Proteomes" id="UP000502706">
    <property type="component" value="Chromosome"/>
</dbReference>
<dbReference type="KEGG" id="rmar:GBA65_07600"/>
<dbReference type="EMBL" id="CP045121">
    <property type="protein sequence ID" value="QIN78412.1"/>
    <property type="molecule type" value="Genomic_DNA"/>
</dbReference>
<name>A0A6G8PW25_9ACTN</name>
<keyword evidence="1" id="KW-1133">Transmembrane helix</keyword>
<evidence type="ECO:0000313" key="3">
    <source>
        <dbReference type="Proteomes" id="UP000502706"/>
    </source>
</evidence>
<keyword evidence="1" id="KW-0472">Membrane</keyword>
<dbReference type="AlphaFoldDB" id="A0A6G8PW25"/>
<reference evidence="2 3" key="1">
    <citation type="submission" date="2019-10" db="EMBL/GenBank/DDBJ databases">
        <title>Rubrobacter sp nov SCSIO 52915 isolated from a deep-sea sediment in the South China Sea.</title>
        <authorList>
            <person name="Chen R.W."/>
        </authorList>
    </citation>
    <scope>NUCLEOTIDE SEQUENCE [LARGE SCALE GENOMIC DNA]</scope>
    <source>
        <strain evidence="2 3">SCSIO 52915</strain>
    </source>
</reference>
<feature type="transmembrane region" description="Helical" evidence="1">
    <location>
        <begin position="86"/>
        <end position="107"/>
    </location>
</feature>
<keyword evidence="1" id="KW-0812">Transmembrane</keyword>
<feature type="transmembrane region" description="Helical" evidence="1">
    <location>
        <begin position="43"/>
        <end position="65"/>
    </location>
</feature>
<gene>
    <name evidence="2" type="ORF">GBA65_07600</name>
</gene>
<protein>
    <submittedName>
        <fullName evidence="2">Uncharacterized protein</fullName>
    </submittedName>
</protein>
<organism evidence="2 3">
    <name type="scientific">Rubrobacter marinus</name>
    <dbReference type="NCBI Taxonomy" id="2653852"/>
    <lineage>
        <taxon>Bacteria</taxon>
        <taxon>Bacillati</taxon>
        <taxon>Actinomycetota</taxon>
        <taxon>Rubrobacteria</taxon>
        <taxon>Rubrobacterales</taxon>
        <taxon>Rubrobacteraceae</taxon>
        <taxon>Rubrobacter</taxon>
    </lineage>
</organism>
<accession>A0A6G8PW25</accession>